<protein>
    <submittedName>
        <fullName evidence="1">Uncharacterized protein</fullName>
    </submittedName>
</protein>
<accession>A0A6J5MQN6</accession>
<gene>
    <name evidence="1" type="ORF">UFOVP516_36</name>
</gene>
<dbReference type="EMBL" id="LR796480">
    <property type="protein sequence ID" value="CAB4147593.1"/>
    <property type="molecule type" value="Genomic_DNA"/>
</dbReference>
<name>A0A6J5MQN6_9CAUD</name>
<proteinExistence type="predicted"/>
<reference evidence="1" key="1">
    <citation type="submission" date="2020-04" db="EMBL/GenBank/DDBJ databases">
        <authorList>
            <person name="Chiriac C."/>
            <person name="Salcher M."/>
            <person name="Ghai R."/>
            <person name="Kavagutti S V."/>
        </authorList>
    </citation>
    <scope>NUCLEOTIDE SEQUENCE</scope>
</reference>
<organism evidence="1">
    <name type="scientific">uncultured Caudovirales phage</name>
    <dbReference type="NCBI Taxonomy" id="2100421"/>
    <lineage>
        <taxon>Viruses</taxon>
        <taxon>Duplodnaviria</taxon>
        <taxon>Heunggongvirae</taxon>
        <taxon>Uroviricota</taxon>
        <taxon>Caudoviricetes</taxon>
        <taxon>Peduoviridae</taxon>
        <taxon>Maltschvirus</taxon>
        <taxon>Maltschvirus maltsch</taxon>
    </lineage>
</organism>
<evidence type="ECO:0000313" key="1">
    <source>
        <dbReference type="EMBL" id="CAB4147593.1"/>
    </source>
</evidence>
<sequence length="69" mass="8197">MPDISMCKGINCNIKDNCYRFKAKPSEFRQSWFCKSPNIDENNCNLYWEVIKPIQQIVQLNVKKNENIN</sequence>